<feature type="compositionally biased region" description="Basic and acidic residues" evidence="1">
    <location>
        <begin position="273"/>
        <end position="286"/>
    </location>
</feature>
<keyword evidence="3" id="KW-1185">Reference proteome</keyword>
<dbReference type="EMBL" id="LGUA01002314">
    <property type="protein sequence ID" value="OAX77584.1"/>
    <property type="molecule type" value="Genomic_DNA"/>
</dbReference>
<evidence type="ECO:0008006" key="4">
    <source>
        <dbReference type="Google" id="ProtNLM"/>
    </source>
</evidence>
<dbReference type="PANTHER" id="PTHR40132">
    <property type="entry name" value="PRE-MRNA-SPLICING FACTOR 38B"/>
    <property type="match status" value="1"/>
</dbReference>
<dbReference type="PANTHER" id="PTHR40132:SF1">
    <property type="entry name" value="PRE-MRNA-SPLICING FACTOR 38B"/>
    <property type="match status" value="1"/>
</dbReference>
<evidence type="ECO:0000313" key="3">
    <source>
        <dbReference type="Proteomes" id="UP000091918"/>
    </source>
</evidence>
<feature type="non-terminal residue" evidence="2">
    <location>
        <position position="406"/>
    </location>
</feature>
<feature type="compositionally biased region" description="Basic and acidic residues" evidence="1">
    <location>
        <begin position="239"/>
        <end position="266"/>
    </location>
</feature>
<dbReference type="AlphaFoldDB" id="A0A1B7NL95"/>
<organism evidence="2 3">
    <name type="scientific">Emergomyces africanus</name>
    <dbReference type="NCBI Taxonomy" id="1955775"/>
    <lineage>
        <taxon>Eukaryota</taxon>
        <taxon>Fungi</taxon>
        <taxon>Dikarya</taxon>
        <taxon>Ascomycota</taxon>
        <taxon>Pezizomycotina</taxon>
        <taxon>Eurotiomycetes</taxon>
        <taxon>Eurotiomycetidae</taxon>
        <taxon>Onygenales</taxon>
        <taxon>Ajellomycetaceae</taxon>
        <taxon>Emergomyces</taxon>
    </lineage>
</organism>
<dbReference type="STRING" id="1658172.A0A1B7NL95"/>
<proteinExistence type="predicted"/>
<evidence type="ECO:0000313" key="2">
    <source>
        <dbReference type="EMBL" id="OAX77584.1"/>
    </source>
</evidence>
<protein>
    <recommendedName>
        <fullName evidence="4">Pre-mRNA-splicing factor 38B</fullName>
    </recommendedName>
</protein>
<feature type="compositionally biased region" description="Polar residues" evidence="1">
    <location>
        <begin position="288"/>
        <end position="306"/>
    </location>
</feature>
<feature type="compositionally biased region" description="Basic and acidic residues" evidence="1">
    <location>
        <begin position="198"/>
        <end position="220"/>
    </location>
</feature>
<feature type="compositionally biased region" description="Low complexity" evidence="1">
    <location>
        <begin position="307"/>
        <end position="323"/>
    </location>
</feature>
<evidence type="ECO:0000256" key="1">
    <source>
        <dbReference type="SAM" id="MobiDB-lite"/>
    </source>
</evidence>
<gene>
    <name evidence="2" type="ORF">ACJ72_08117</name>
</gene>
<comment type="caution">
    <text evidence="2">The sequence shown here is derived from an EMBL/GenBank/DDBJ whole genome shotgun (WGS) entry which is preliminary data.</text>
</comment>
<dbReference type="Proteomes" id="UP000091918">
    <property type="component" value="Unassembled WGS sequence"/>
</dbReference>
<feature type="compositionally biased region" description="Basic and acidic residues" evidence="1">
    <location>
        <begin position="65"/>
        <end position="89"/>
    </location>
</feature>
<feature type="compositionally biased region" description="Basic and acidic residues" evidence="1">
    <location>
        <begin position="102"/>
        <end position="153"/>
    </location>
</feature>
<feature type="region of interest" description="Disordered" evidence="1">
    <location>
        <begin position="31"/>
        <end position="346"/>
    </location>
</feature>
<reference evidence="2 3" key="1">
    <citation type="submission" date="2015-07" db="EMBL/GenBank/DDBJ databases">
        <title>Emmonsia species relationships and genome sequence.</title>
        <authorList>
            <person name="Cuomo C.A."/>
            <person name="Schwartz I.S."/>
            <person name="Kenyon C."/>
            <person name="de Hoog G.S."/>
            <person name="Govender N.P."/>
            <person name="Botha A."/>
            <person name="Moreno L."/>
            <person name="de Vries M."/>
            <person name="Munoz J.F."/>
            <person name="Stielow J.B."/>
        </authorList>
    </citation>
    <scope>NUCLEOTIDE SEQUENCE [LARGE SCALE GENOMIC DNA]</scope>
    <source>
        <strain evidence="2 3">CBS 136260</strain>
    </source>
</reference>
<accession>A0A1B7NL95</accession>
<dbReference type="OrthoDB" id="2431475at2759"/>
<feature type="region of interest" description="Disordered" evidence="1">
    <location>
        <begin position="363"/>
        <end position="391"/>
    </location>
</feature>
<sequence length="406" mass="46021">MSTKKGADPRKAPDLDNDDYIAKLLVRDAKESSKRYSTLGTNAFLPSKRPSTDAPKPNTRFLKNILRETDNHNASLKKREEEEARERMRASRHGHGRPSGVKPERSLYDVRAAKRRRVEALSDQKHERGGEFKRHKGREKDNKHTSHDREMGRERRKRGGDYEEGSDVGEQSERHKSSRSKQHKKDDDRSHRGSHSKRQAEHRHSSENHRSSDDDKEGRSHSRKRHHSHSSSPSRTRCRSSERSNHRNGRLKDPGKSHNEHYDPRKHSTPTTMREKPATTNRDKSPPHRQTSIPHGTPRSLPQSQALDSLDPSGSDSDPLESLIGPLPPSAANDTPPLRSRGRGVYNMNKSNIDAHFESAYDPALDVHPDDDDGNIANPKNPTRRRPVAGLVCVNEDSSSFWAGVP</sequence>
<name>A0A1B7NL95_9EURO</name>